<keyword evidence="7" id="KW-1185">Reference proteome</keyword>
<comment type="similarity">
    <text evidence="1">Belongs to the ABC transporter superfamily.</text>
</comment>
<keyword evidence="4 6" id="KW-0067">ATP-binding</keyword>
<accession>A0ABY7C5K6</accession>
<evidence type="ECO:0000256" key="3">
    <source>
        <dbReference type="ARBA" id="ARBA00022741"/>
    </source>
</evidence>
<evidence type="ECO:0000259" key="5">
    <source>
        <dbReference type="PROSITE" id="PS50893"/>
    </source>
</evidence>
<dbReference type="InterPro" id="IPR050683">
    <property type="entry name" value="Bact_Polysacc_Export_ATP-bd"/>
</dbReference>
<keyword evidence="3" id="KW-0547">Nucleotide-binding</keyword>
<dbReference type="CDD" id="cd03220">
    <property type="entry name" value="ABC_KpsT_Wzt"/>
    <property type="match status" value="1"/>
</dbReference>
<proteinExistence type="inferred from homology"/>
<evidence type="ECO:0000256" key="1">
    <source>
        <dbReference type="ARBA" id="ARBA00005417"/>
    </source>
</evidence>
<dbReference type="InterPro" id="IPR003439">
    <property type="entry name" value="ABC_transporter-like_ATP-bd"/>
</dbReference>
<dbReference type="InterPro" id="IPR027417">
    <property type="entry name" value="P-loop_NTPase"/>
</dbReference>
<dbReference type="EMBL" id="CP114029">
    <property type="protein sequence ID" value="WAP70862.1"/>
    <property type="molecule type" value="Genomic_DNA"/>
</dbReference>
<dbReference type="PROSITE" id="PS00211">
    <property type="entry name" value="ABC_TRANSPORTER_1"/>
    <property type="match status" value="1"/>
</dbReference>
<dbReference type="Pfam" id="PF00005">
    <property type="entry name" value="ABC_tran"/>
    <property type="match status" value="1"/>
</dbReference>
<dbReference type="PROSITE" id="PS50893">
    <property type="entry name" value="ABC_TRANSPORTER_2"/>
    <property type="match status" value="1"/>
</dbReference>
<dbReference type="Proteomes" id="UP001164020">
    <property type="component" value="Chromosome"/>
</dbReference>
<evidence type="ECO:0000313" key="7">
    <source>
        <dbReference type="Proteomes" id="UP001164020"/>
    </source>
</evidence>
<dbReference type="SMART" id="SM00382">
    <property type="entry name" value="AAA"/>
    <property type="match status" value="1"/>
</dbReference>
<sequence length="280" mass="30725">MSFLDKPAGKAKAAGRAVGTIVATSITSKRAKILEGERTLRGSQDDLERPSRDLAVPDRAFSQNAVIVDRLVKSYDGEAGNVRVLDGISFDIGPGEKIAVLGKNGAGKSTLVKLIGGVEQPTSGFVHRGMSMSWPLSFGGGGMSNTMSGLDNTRFIARVYNRPIDETIDFVADFAELGKYLRYPVNTYSSGMRMRLAFALTMAVDFECYLIDEVLGVGDHRFQKKCREALFGRRGHSAMILVSHHRQTVLEYCSKALVLKRGRSRLFDDVEFALDLYSTL</sequence>
<evidence type="ECO:0000313" key="6">
    <source>
        <dbReference type="EMBL" id="WAP70862.1"/>
    </source>
</evidence>
<feature type="domain" description="ABC transporter" evidence="5">
    <location>
        <begin position="66"/>
        <end position="280"/>
    </location>
</feature>
<dbReference type="InterPro" id="IPR015860">
    <property type="entry name" value="ABC_transpr_TagH-like"/>
</dbReference>
<name>A0ABY7C5K6_9HYPH</name>
<organism evidence="6 7">
    <name type="scientific">Jiella pelagia</name>
    <dbReference type="NCBI Taxonomy" id="2986949"/>
    <lineage>
        <taxon>Bacteria</taxon>
        <taxon>Pseudomonadati</taxon>
        <taxon>Pseudomonadota</taxon>
        <taxon>Alphaproteobacteria</taxon>
        <taxon>Hyphomicrobiales</taxon>
        <taxon>Aurantimonadaceae</taxon>
        <taxon>Jiella</taxon>
    </lineage>
</organism>
<dbReference type="InterPro" id="IPR017871">
    <property type="entry name" value="ABC_transporter-like_CS"/>
</dbReference>
<gene>
    <name evidence="6" type="ORF">OH818_13225</name>
</gene>
<dbReference type="PANTHER" id="PTHR46743:SF2">
    <property type="entry name" value="TEICHOIC ACIDS EXPORT ATP-BINDING PROTEIN TAGH"/>
    <property type="match status" value="1"/>
</dbReference>
<dbReference type="RefSeq" id="WP_268883398.1">
    <property type="nucleotide sequence ID" value="NZ_CP114029.1"/>
</dbReference>
<dbReference type="GO" id="GO:0005524">
    <property type="term" value="F:ATP binding"/>
    <property type="evidence" value="ECO:0007669"/>
    <property type="project" value="UniProtKB-KW"/>
</dbReference>
<evidence type="ECO:0000256" key="2">
    <source>
        <dbReference type="ARBA" id="ARBA00022448"/>
    </source>
</evidence>
<protein>
    <submittedName>
        <fullName evidence="6">ABC transporter ATP-binding protein</fullName>
    </submittedName>
</protein>
<reference evidence="6" key="1">
    <citation type="submission" date="2022-12" db="EMBL/GenBank/DDBJ databases">
        <title>Jiella pelagia sp. nov., isolated from phosphonate enriched culture of Northwest Pacific surface seawater.</title>
        <authorList>
            <person name="Shin D.Y."/>
            <person name="Hwang C.Y."/>
        </authorList>
    </citation>
    <scope>NUCLEOTIDE SEQUENCE</scope>
    <source>
        <strain evidence="6">HL-NP1</strain>
    </source>
</reference>
<dbReference type="SUPFAM" id="SSF52540">
    <property type="entry name" value="P-loop containing nucleoside triphosphate hydrolases"/>
    <property type="match status" value="1"/>
</dbReference>
<keyword evidence="2" id="KW-0813">Transport</keyword>
<dbReference type="InterPro" id="IPR003593">
    <property type="entry name" value="AAA+_ATPase"/>
</dbReference>
<dbReference type="Gene3D" id="3.40.50.300">
    <property type="entry name" value="P-loop containing nucleotide triphosphate hydrolases"/>
    <property type="match status" value="1"/>
</dbReference>
<evidence type="ECO:0000256" key="4">
    <source>
        <dbReference type="ARBA" id="ARBA00022840"/>
    </source>
</evidence>
<dbReference type="PANTHER" id="PTHR46743">
    <property type="entry name" value="TEICHOIC ACIDS EXPORT ATP-BINDING PROTEIN TAGH"/>
    <property type="match status" value="1"/>
</dbReference>